<keyword evidence="5" id="KW-0408">Iron</keyword>
<dbReference type="PROSITE" id="PS51918">
    <property type="entry name" value="RADICAL_SAM"/>
    <property type="match status" value="1"/>
</dbReference>
<evidence type="ECO:0000313" key="8">
    <source>
        <dbReference type="EMBL" id="OOP55737.1"/>
    </source>
</evidence>
<dbReference type="AlphaFoldDB" id="A0A1V4ARJ9"/>
<dbReference type="InterPro" id="IPR050377">
    <property type="entry name" value="Radical_SAM_PqqE_MftC-like"/>
</dbReference>
<proteinExistence type="predicted"/>
<dbReference type="STRING" id="1004156.AYP45_13125"/>
<dbReference type="CDD" id="cd21109">
    <property type="entry name" value="SPASM"/>
    <property type="match status" value="1"/>
</dbReference>
<dbReference type="SMART" id="SM00729">
    <property type="entry name" value="Elp3"/>
    <property type="match status" value="1"/>
</dbReference>
<dbReference type="InterPro" id="IPR007197">
    <property type="entry name" value="rSAM"/>
</dbReference>
<evidence type="ECO:0000256" key="2">
    <source>
        <dbReference type="ARBA" id="ARBA00022485"/>
    </source>
</evidence>
<dbReference type="CDD" id="cd01335">
    <property type="entry name" value="Radical_SAM"/>
    <property type="match status" value="1"/>
</dbReference>
<evidence type="ECO:0000256" key="3">
    <source>
        <dbReference type="ARBA" id="ARBA00022691"/>
    </source>
</evidence>
<evidence type="ECO:0000256" key="6">
    <source>
        <dbReference type="ARBA" id="ARBA00023014"/>
    </source>
</evidence>
<comment type="cofactor">
    <cofactor evidence="1">
        <name>[4Fe-4S] cluster</name>
        <dbReference type="ChEBI" id="CHEBI:49883"/>
    </cofactor>
</comment>
<sequence>MLTNPLYLIKGIVGRTFYTIPQRPERIQIEITNRCNYTCGMCPRESFSLPERDISPDLFKNIINWLGSRYNITLTGWGEPLLHPELMNMILYTKSKGHHVGVTTNGLLLAPFIEKFIDTLDKLTISLDSIKEGHEVTGGHPSNKVVQKNIETLIHYREKRKKPVVTIQITMHDKLQCLDTLKFAGMVGADRVYLVRLNNPLGNSDFKRPDLKEELEIYKEAGEIARKYDLQVDNNYTAFDNRLLRLFYKQLRPVMYRFDKYCPKPYDYLYINIDGKATPCCDLPRYEVGNLFKQSIDEIWHGENMHYFREHQNDVCGNCDALRLKHLY</sequence>
<protein>
    <recommendedName>
        <fullName evidence="7">Radical SAM core domain-containing protein</fullName>
    </recommendedName>
</protein>
<accession>A0A1V4ARJ9</accession>
<keyword evidence="4" id="KW-0479">Metal-binding</keyword>
<dbReference type="PANTHER" id="PTHR11228">
    <property type="entry name" value="RADICAL SAM DOMAIN PROTEIN"/>
    <property type="match status" value="1"/>
</dbReference>
<comment type="caution">
    <text evidence="8">The sequence shown here is derived from an EMBL/GenBank/DDBJ whole genome shotgun (WGS) entry which is preliminary data.</text>
</comment>
<dbReference type="EMBL" id="AYTS01000121">
    <property type="protein sequence ID" value="OOP55737.1"/>
    <property type="molecule type" value="Genomic_DNA"/>
</dbReference>
<dbReference type="InterPro" id="IPR023885">
    <property type="entry name" value="4Fe4S-binding_SPASM_dom"/>
</dbReference>
<feature type="domain" description="Radical SAM core" evidence="7">
    <location>
        <begin position="21"/>
        <end position="235"/>
    </location>
</feature>
<keyword evidence="6" id="KW-0411">Iron-sulfur</keyword>
<dbReference type="InterPro" id="IPR013785">
    <property type="entry name" value="Aldolase_TIM"/>
</dbReference>
<dbReference type="SFLD" id="SFLDG01387">
    <property type="entry name" value="BtrN-like_SPASM_domain_contain"/>
    <property type="match status" value="1"/>
</dbReference>
<dbReference type="SFLD" id="SFLDS00029">
    <property type="entry name" value="Radical_SAM"/>
    <property type="match status" value="1"/>
</dbReference>
<dbReference type="GO" id="GO:0003824">
    <property type="term" value="F:catalytic activity"/>
    <property type="evidence" value="ECO:0007669"/>
    <property type="project" value="InterPro"/>
</dbReference>
<keyword evidence="2" id="KW-0004">4Fe-4S</keyword>
<evidence type="ECO:0000256" key="4">
    <source>
        <dbReference type="ARBA" id="ARBA00022723"/>
    </source>
</evidence>
<organism evidence="8 9">
    <name type="scientific">Candidatus Brocadia carolinensis</name>
    <dbReference type="NCBI Taxonomy" id="1004156"/>
    <lineage>
        <taxon>Bacteria</taxon>
        <taxon>Pseudomonadati</taxon>
        <taxon>Planctomycetota</taxon>
        <taxon>Candidatus Brocadiia</taxon>
        <taxon>Candidatus Brocadiales</taxon>
        <taxon>Candidatus Brocadiaceae</taxon>
        <taxon>Candidatus Brocadia</taxon>
    </lineage>
</organism>
<dbReference type="InterPro" id="IPR006638">
    <property type="entry name" value="Elp3/MiaA/NifB-like_rSAM"/>
</dbReference>
<name>A0A1V4ARJ9_9BACT</name>
<dbReference type="InterPro" id="IPR034391">
    <property type="entry name" value="AdoMet-like_SPASM_containing"/>
</dbReference>
<keyword evidence="3" id="KW-0949">S-adenosyl-L-methionine</keyword>
<evidence type="ECO:0000259" key="7">
    <source>
        <dbReference type="PROSITE" id="PS51918"/>
    </source>
</evidence>
<dbReference type="Pfam" id="PF13186">
    <property type="entry name" value="SPASM"/>
    <property type="match status" value="1"/>
</dbReference>
<dbReference type="Pfam" id="PF04055">
    <property type="entry name" value="Radical_SAM"/>
    <property type="match status" value="1"/>
</dbReference>
<dbReference type="GO" id="GO:0046872">
    <property type="term" value="F:metal ion binding"/>
    <property type="evidence" value="ECO:0007669"/>
    <property type="project" value="UniProtKB-KW"/>
</dbReference>
<evidence type="ECO:0000256" key="1">
    <source>
        <dbReference type="ARBA" id="ARBA00001966"/>
    </source>
</evidence>
<dbReference type="Proteomes" id="UP000189681">
    <property type="component" value="Unassembled WGS sequence"/>
</dbReference>
<evidence type="ECO:0000313" key="9">
    <source>
        <dbReference type="Proteomes" id="UP000189681"/>
    </source>
</evidence>
<dbReference type="GO" id="GO:0051536">
    <property type="term" value="F:iron-sulfur cluster binding"/>
    <property type="evidence" value="ECO:0007669"/>
    <property type="project" value="UniProtKB-KW"/>
</dbReference>
<dbReference type="PANTHER" id="PTHR11228:SF7">
    <property type="entry name" value="PQQA PEPTIDE CYCLASE"/>
    <property type="match status" value="1"/>
</dbReference>
<reference evidence="8 9" key="1">
    <citation type="journal article" date="2017" name="Water Res.">
        <title>Discovery and metagenomic analysis of an anammox bacterial enrichment related to Candidatus "Brocadia caroliniensis" in a full-scale glycerol-fed nitritation-denitritation separate centrate treatment process.</title>
        <authorList>
            <person name="Park H."/>
            <person name="Brotto A.C."/>
            <person name="van Loosdrecht M.C."/>
            <person name="Chandran K."/>
        </authorList>
    </citation>
    <scope>NUCLEOTIDE SEQUENCE [LARGE SCALE GENOMIC DNA]</scope>
    <source>
        <strain evidence="8">26THWARD</strain>
    </source>
</reference>
<dbReference type="SFLD" id="SFLDG01067">
    <property type="entry name" value="SPASM/twitch_domain_containing"/>
    <property type="match status" value="1"/>
</dbReference>
<dbReference type="Gene3D" id="3.20.20.70">
    <property type="entry name" value="Aldolase class I"/>
    <property type="match status" value="1"/>
</dbReference>
<gene>
    <name evidence="8" type="ORF">AYP45_13125</name>
</gene>
<dbReference type="InterPro" id="IPR058240">
    <property type="entry name" value="rSAM_sf"/>
</dbReference>
<evidence type="ECO:0000256" key="5">
    <source>
        <dbReference type="ARBA" id="ARBA00023004"/>
    </source>
</evidence>
<dbReference type="SUPFAM" id="SSF102114">
    <property type="entry name" value="Radical SAM enzymes"/>
    <property type="match status" value="1"/>
</dbReference>